<dbReference type="EMBL" id="HBIO01008361">
    <property type="protein sequence ID" value="CAE0461538.1"/>
    <property type="molecule type" value="Transcribed_RNA"/>
</dbReference>
<feature type="compositionally biased region" description="Basic and acidic residues" evidence="2">
    <location>
        <begin position="577"/>
        <end position="593"/>
    </location>
</feature>
<feature type="region of interest" description="Disordered" evidence="2">
    <location>
        <begin position="945"/>
        <end position="1043"/>
    </location>
</feature>
<reference evidence="3" key="1">
    <citation type="submission" date="2021-01" db="EMBL/GenBank/DDBJ databases">
        <authorList>
            <person name="Corre E."/>
            <person name="Pelletier E."/>
            <person name="Niang G."/>
            <person name="Scheremetjew M."/>
            <person name="Finn R."/>
            <person name="Kale V."/>
            <person name="Holt S."/>
            <person name="Cochrane G."/>
            <person name="Meng A."/>
            <person name="Brown T."/>
            <person name="Cohen L."/>
        </authorList>
    </citation>
    <scope>NUCLEOTIDE SEQUENCE</scope>
    <source>
        <strain evidence="3">MM31A-1</strain>
    </source>
</reference>
<name>A0A7S3V7J6_9STRA</name>
<feature type="region of interest" description="Disordered" evidence="2">
    <location>
        <begin position="1"/>
        <end position="34"/>
    </location>
</feature>
<feature type="compositionally biased region" description="Low complexity" evidence="2">
    <location>
        <begin position="11"/>
        <end position="21"/>
    </location>
</feature>
<proteinExistence type="predicted"/>
<feature type="compositionally biased region" description="Basic residues" evidence="2">
    <location>
        <begin position="1015"/>
        <end position="1032"/>
    </location>
</feature>
<feature type="compositionally biased region" description="Basic and acidic residues" evidence="2">
    <location>
        <begin position="675"/>
        <end position="724"/>
    </location>
</feature>
<feature type="compositionally biased region" description="Low complexity" evidence="2">
    <location>
        <begin position="173"/>
        <end position="184"/>
    </location>
</feature>
<dbReference type="PANTHER" id="PTHR16537">
    <property type="entry name" value="SJOEGREN SYNDROME/SCLERODERMA AUTOANTIGEN 1"/>
    <property type="match status" value="1"/>
</dbReference>
<feature type="region of interest" description="Disordered" evidence="2">
    <location>
        <begin position="567"/>
        <end position="610"/>
    </location>
</feature>
<feature type="region of interest" description="Disordered" evidence="2">
    <location>
        <begin position="661"/>
        <end position="724"/>
    </location>
</feature>
<feature type="region of interest" description="Disordered" evidence="2">
    <location>
        <begin position="173"/>
        <end position="214"/>
    </location>
</feature>
<evidence type="ECO:0000313" key="3">
    <source>
        <dbReference type="EMBL" id="CAE0461538.1"/>
    </source>
</evidence>
<dbReference type="InterPro" id="IPR051888">
    <property type="entry name" value="UPF0148_domain"/>
</dbReference>
<organism evidence="3">
    <name type="scientific">Chaetoceros debilis</name>
    <dbReference type="NCBI Taxonomy" id="122233"/>
    <lineage>
        <taxon>Eukaryota</taxon>
        <taxon>Sar</taxon>
        <taxon>Stramenopiles</taxon>
        <taxon>Ochrophyta</taxon>
        <taxon>Bacillariophyta</taxon>
        <taxon>Coscinodiscophyceae</taxon>
        <taxon>Chaetocerotophycidae</taxon>
        <taxon>Chaetocerotales</taxon>
        <taxon>Chaetocerotaceae</taxon>
        <taxon>Chaetoceros</taxon>
    </lineage>
</organism>
<evidence type="ECO:0000256" key="2">
    <source>
        <dbReference type="SAM" id="MobiDB-lite"/>
    </source>
</evidence>
<dbReference type="InterPro" id="IPR009563">
    <property type="entry name" value="SSSCA1"/>
</dbReference>
<sequence length="1125" mass="128386">MPFEEEAFMMDSASEDSSQGGEQEESFDNVDTGPDTDNQLMEYLLKGYALTSSPCVKCETPLIKSMVKAEPEKTGWFGGGPKPLACGVAVTGVPFCVSCKCVVVTCQDELKIMWEAVHKHLMGIDGAVDLQLKDGSPDTAYMESQVEKSDPESFDAAPISYEETGEGLLVMPSTVQSSSMSASSSREEVEEPSDVEEMNQMPSETTPEENEKEVPVKVEAAEDEAQEVEVQLEEEVDFNIISYDKRRQIATKVLGAKMVQGYTLKDAQCERCSMPFMENPSGKLECVVCPVFEKKVRKKMAEKRMTKEKRKAEEKMVQEEKLKMEEQLKMEQEEELLQEEKRRLEQSIHIEEHDLRRRDAYVRKQSLREQLYSEKKMIAELRGQSPSSDFDEEERRMEEELRLAKELRLKQEERRRTEAMAMEQVGERKKLIEELRLAKLEQKAESKRRAAEEMQAKERFKEEKLKEFERESERKRLVEELRQAKIDRAEEQSRRKEEASLAARRQEDDKRLVEEKERLVAEKERRMMEREEEHQRSLKAKEEDYKKNLTDLEEEREEMMQHFKQIQINQKNQASRRQKELEMMESRAKESERQLSSWKEMADNERTTAEEMRIEAEEKLVDAEEALIEAEELALEAQKARDSDVGDRQRLIAMYRKAEELRTSAEADETAARQQHAEAERRLENSDRMRRVTERKLEKDMKQARRQLEESKTRNNQEAMHGRERLREAENQMLEARFGDDLDVAHAGDDWESRRLLGKKILAKEVMSGWSVLPEYCIGRMCNYTPLIGKEDDVKCVVCEGSGNGCDGAYDEFNTGNIADTMSFVARRNKFSNVPTNRMNHGAHNSRRSAVSREVGRRILDGWILLEAPCESCQMPLMSEAFGTQEFCIQCNGDVDFEEDEGYDQNTRDDVSISSRQSITLEIPEGFDPSDPNAMAGLIAQATSGMSRAGGASRGRGPARNRIPSSIGGGGMQRSTSRGRVPRPHSMRSVRSQSPSPRLNPESRNAIPAGSGRIPRQRSMSRTRTASRRQKPQRPPQPSPMYISTAEFDDDEASQLSDDVSVARSVASHTMDAIMNKINDCKAKLNEPIDDDDDASVAQRSEAADLIQKLAAAANAVRELEASAE</sequence>
<evidence type="ECO:0000256" key="1">
    <source>
        <dbReference type="SAM" id="Coils"/>
    </source>
</evidence>
<gene>
    <name evidence="3" type="ORF">CDEB00056_LOCUS6379</name>
</gene>
<protein>
    <submittedName>
        <fullName evidence="3">Uncharacterized protein</fullName>
    </submittedName>
</protein>
<dbReference type="AlphaFoldDB" id="A0A7S3V7J6"/>
<feature type="compositionally biased region" description="Basic and acidic residues" evidence="2">
    <location>
        <begin position="600"/>
        <end position="610"/>
    </location>
</feature>
<feature type="compositionally biased region" description="Low complexity" evidence="2">
    <location>
        <begin position="945"/>
        <end position="962"/>
    </location>
</feature>
<accession>A0A7S3V7J6</accession>
<dbReference type="Pfam" id="PF06677">
    <property type="entry name" value="Auto_anti-p27"/>
    <property type="match status" value="2"/>
</dbReference>
<dbReference type="PANTHER" id="PTHR16537:SF1">
    <property type="entry name" value="PROTEIN ZNRD2"/>
    <property type="match status" value="1"/>
</dbReference>
<feature type="compositionally biased region" description="Acidic residues" evidence="2">
    <location>
        <begin position="188"/>
        <end position="197"/>
    </location>
</feature>
<feature type="region of interest" description="Disordered" evidence="2">
    <location>
        <begin position="443"/>
        <end position="544"/>
    </location>
</feature>
<keyword evidence="1" id="KW-0175">Coiled coil</keyword>
<feature type="coiled-coil region" evidence="1">
    <location>
        <begin position="302"/>
        <end position="354"/>
    </location>
</feature>